<evidence type="ECO:0000256" key="7">
    <source>
        <dbReference type="RuleBase" id="RU363034"/>
    </source>
</evidence>
<keyword evidence="5 7" id="KW-0720">Serine protease</keyword>
<dbReference type="PROSITE" id="PS50240">
    <property type="entry name" value="TRYPSIN_DOM"/>
    <property type="match status" value="1"/>
</dbReference>
<keyword evidence="3 7" id="KW-0645">Protease</keyword>
<name>A0ABP1RV79_9HEXA</name>
<comment type="subcellular location">
    <subcellularLocation>
        <location evidence="1">Secreted</location>
    </subcellularLocation>
</comment>
<sequence>MRNFIFTLLLGCVTLVTTDTSESPPVEEIEDENLWRIIGGEGVSEGDYPYQILLQNRGRFTCGGCFIIVHGTHFVLTAAHCVWDLDNPSRYTVIAGEVDRTNTSGNEQTRIVTKVIRHSRYSSRSLANDIALLAIDEPFTINDYVSPIQLPKQGQKTRGEVIVSGWGRTSILRRSASPILKQVHLTVLDDMPCRLLYAYPSIKWIYGSMLCAGRVYGGSGACNGDSGGPLTAVDGGYLAALVSWGTICAFPLQPGVYTEVSYFIDWIELQASGV</sequence>
<evidence type="ECO:0000313" key="10">
    <source>
        <dbReference type="EMBL" id="CAL8136690.1"/>
    </source>
</evidence>
<feature type="signal peptide" evidence="8">
    <location>
        <begin position="1"/>
        <end position="18"/>
    </location>
</feature>
<dbReference type="SMART" id="SM00020">
    <property type="entry name" value="Tryp_SPc"/>
    <property type="match status" value="1"/>
</dbReference>
<dbReference type="PROSITE" id="PS00135">
    <property type="entry name" value="TRYPSIN_SER"/>
    <property type="match status" value="1"/>
</dbReference>
<dbReference type="CDD" id="cd00190">
    <property type="entry name" value="Tryp_SPc"/>
    <property type="match status" value="1"/>
</dbReference>
<dbReference type="PANTHER" id="PTHR24264">
    <property type="entry name" value="TRYPSIN-RELATED"/>
    <property type="match status" value="1"/>
</dbReference>
<dbReference type="InterPro" id="IPR050127">
    <property type="entry name" value="Serine_Proteases_S1"/>
</dbReference>
<keyword evidence="11" id="KW-1185">Reference proteome</keyword>
<evidence type="ECO:0000256" key="4">
    <source>
        <dbReference type="ARBA" id="ARBA00022801"/>
    </source>
</evidence>
<keyword evidence="8" id="KW-0732">Signal</keyword>
<organism evidence="10 11">
    <name type="scientific">Orchesella dallaii</name>
    <dbReference type="NCBI Taxonomy" id="48710"/>
    <lineage>
        <taxon>Eukaryota</taxon>
        <taxon>Metazoa</taxon>
        <taxon>Ecdysozoa</taxon>
        <taxon>Arthropoda</taxon>
        <taxon>Hexapoda</taxon>
        <taxon>Collembola</taxon>
        <taxon>Entomobryomorpha</taxon>
        <taxon>Entomobryoidea</taxon>
        <taxon>Orchesellidae</taxon>
        <taxon>Orchesellinae</taxon>
        <taxon>Orchesella</taxon>
    </lineage>
</organism>
<dbReference type="SUPFAM" id="SSF50494">
    <property type="entry name" value="Trypsin-like serine proteases"/>
    <property type="match status" value="1"/>
</dbReference>
<evidence type="ECO:0000256" key="8">
    <source>
        <dbReference type="SAM" id="SignalP"/>
    </source>
</evidence>
<dbReference type="InterPro" id="IPR001314">
    <property type="entry name" value="Peptidase_S1A"/>
</dbReference>
<dbReference type="PRINTS" id="PR00722">
    <property type="entry name" value="CHYMOTRYPSIN"/>
</dbReference>
<dbReference type="Gene3D" id="2.40.10.10">
    <property type="entry name" value="Trypsin-like serine proteases"/>
    <property type="match status" value="1"/>
</dbReference>
<dbReference type="EMBL" id="CAXLJM020000111">
    <property type="protein sequence ID" value="CAL8136690.1"/>
    <property type="molecule type" value="Genomic_DNA"/>
</dbReference>
<dbReference type="PANTHER" id="PTHR24264:SF65">
    <property type="entry name" value="SRCR DOMAIN-CONTAINING PROTEIN"/>
    <property type="match status" value="1"/>
</dbReference>
<evidence type="ECO:0000256" key="6">
    <source>
        <dbReference type="ARBA" id="ARBA00023157"/>
    </source>
</evidence>
<dbReference type="Proteomes" id="UP001642540">
    <property type="component" value="Unassembled WGS sequence"/>
</dbReference>
<dbReference type="InterPro" id="IPR043504">
    <property type="entry name" value="Peptidase_S1_PA_chymotrypsin"/>
</dbReference>
<evidence type="ECO:0000256" key="3">
    <source>
        <dbReference type="ARBA" id="ARBA00022670"/>
    </source>
</evidence>
<dbReference type="PROSITE" id="PS00134">
    <property type="entry name" value="TRYPSIN_HIS"/>
    <property type="match status" value="1"/>
</dbReference>
<feature type="chain" id="PRO_5047320797" description="Peptidase S1 domain-containing protein" evidence="8">
    <location>
        <begin position="19"/>
        <end position="274"/>
    </location>
</feature>
<evidence type="ECO:0000256" key="1">
    <source>
        <dbReference type="ARBA" id="ARBA00004613"/>
    </source>
</evidence>
<dbReference type="InterPro" id="IPR009003">
    <property type="entry name" value="Peptidase_S1_PA"/>
</dbReference>
<dbReference type="Pfam" id="PF00089">
    <property type="entry name" value="Trypsin"/>
    <property type="match status" value="1"/>
</dbReference>
<evidence type="ECO:0000256" key="5">
    <source>
        <dbReference type="ARBA" id="ARBA00022825"/>
    </source>
</evidence>
<evidence type="ECO:0000259" key="9">
    <source>
        <dbReference type="PROSITE" id="PS50240"/>
    </source>
</evidence>
<keyword evidence="6" id="KW-1015">Disulfide bond</keyword>
<keyword evidence="2" id="KW-0964">Secreted</keyword>
<dbReference type="InterPro" id="IPR018114">
    <property type="entry name" value="TRYPSIN_HIS"/>
</dbReference>
<proteinExistence type="predicted"/>
<dbReference type="InterPro" id="IPR033116">
    <property type="entry name" value="TRYPSIN_SER"/>
</dbReference>
<dbReference type="InterPro" id="IPR001254">
    <property type="entry name" value="Trypsin_dom"/>
</dbReference>
<keyword evidence="4 7" id="KW-0378">Hydrolase</keyword>
<reference evidence="10 11" key="1">
    <citation type="submission" date="2024-08" db="EMBL/GenBank/DDBJ databases">
        <authorList>
            <person name="Cucini C."/>
            <person name="Frati F."/>
        </authorList>
    </citation>
    <scope>NUCLEOTIDE SEQUENCE [LARGE SCALE GENOMIC DNA]</scope>
</reference>
<gene>
    <name evidence="10" type="ORF">ODALV1_LOCUS26566</name>
</gene>
<evidence type="ECO:0000313" key="11">
    <source>
        <dbReference type="Proteomes" id="UP001642540"/>
    </source>
</evidence>
<accession>A0ABP1RV79</accession>
<comment type="caution">
    <text evidence="10">The sequence shown here is derived from an EMBL/GenBank/DDBJ whole genome shotgun (WGS) entry which is preliminary data.</text>
</comment>
<evidence type="ECO:0000256" key="2">
    <source>
        <dbReference type="ARBA" id="ARBA00022525"/>
    </source>
</evidence>
<protein>
    <recommendedName>
        <fullName evidence="9">Peptidase S1 domain-containing protein</fullName>
    </recommendedName>
</protein>
<feature type="domain" description="Peptidase S1" evidence="9">
    <location>
        <begin position="37"/>
        <end position="272"/>
    </location>
</feature>